<accession>A0A081C3N7</accession>
<evidence type="ECO:0000256" key="2">
    <source>
        <dbReference type="ARBA" id="ARBA00004496"/>
    </source>
</evidence>
<evidence type="ECO:0000259" key="6">
    <source>
        <dbReference type="Pfam" id="PF22544"/>
    </source>
</evidence>
<keyword evidence="7" id="KW-0326">Glycosidase</keyword>
<keyword evidence="5" id="KW-0966">Cell projection</keyword>
<dbReference type="GO" id="GO:0016798">
    <property type="term" value="F:hydrolase activity, acting on glycosyl bonds"/>
    <property type="evidence" value="ECO:0007669"/>
    <property type="project" value="UniProtKB-KW"/>
</dbReference>
<dbReference type="InterPro" id="IPR053879">
    <property type="entry name" value="HYDIN_VesB_CFA65-like_Ig"/>
</dbReference>
<dbReference type="HOGENOM" id="CLU_1522288_0_0_0"/>
<dbReference type="Proteomes" id="UP000030661">
    <property type="component" value="Unassembled WGS sequence"/>
</dbReference>
<dbReference type="Gene3D" id="2.60.40.10">
    <property type="entry name" value="Immunoglobulins"/>
    <property type="match status" value="1"/>
</dbReference>
<evidence type="ECO:0000313" key="7">
    <source>
        <dbReference type="EMBL" id="GAK59192.1"/>
    </source>
</evidence>
<dbReference type="InterPro" id="IPR013783">
    <property type="entry name" value="Ig-like_fold"/>
</dbReference>
<comment type="subcellular location">
    <subcellularLocation>
        <location evidence="1">Cell projection</location>
        <location evidence="1">Cilium</location>
    </subcellularLocation>
    <subcellularLocation>
        <location evidence="2">Cytoplasm</location>
    </subcellularLocation>
</comment>
<keyword evidence="4" id="KW-0969">Cilium</keyword>
<reference evidence="7" key="1">
    <citation type="journal article" date="2015" name="PeerJ">
        <title>First genomic representation of candidate bacterial phylum KSB3 points to enhanced environmental sensing as a trigger of wastewater bulking.</title>
        <authorList>
            <person name="Sekiguchi Y."/>
            <person name="Ohashi A."/>
            <person name="Parks D.H."/>
            <person name="Yamauchi T."/>
            <person name="Tyson G.W."/>
            <person name="Hugenholtz P."/>
        </authorList>
    </citation>
    <scope>NUCLEOTIDE SEQUENCE [LARGE SCALE GENOMIC DNA]</scope>
</reference>
<dbReference type="GO" id="GO:0005737">
    <property type="term" value="C:cytoplasm"/>
    <property type="evidence" value="ECO:0007669"/>
    <property type="project" value="UniProtKB-SubCell"/>
</dbReference>
<dbReference type="NCBIfam" id="NF012200">
    <property type="entry name" value="choice_anch_D"/>
    <property type="match status" value="1"/>
</dbReference>
<evidence type="ECO:0000256" key="5">
    <source>
        <dbReference type="ARBA" id="ARBA00023273"/>
    </source>
</evidence>
<protein>
    <submittedName>
        <fullName evidence="7">CHU large protein| candidate b-glycosidase, glycoside hydrolase family 8 protein</fullName>
    </submittedName>
</protein>
<name>A0A081C3N7_VECG1</name>
<dbReference type="Pfam" id="PF22544">
    <property type="entry name" value="HYDIN_VesB_CFA65-like_Ig"/>
    <property type="match status" value="1"/>
</dbReference>
<dbReference type="EMBL" id="DF820469">
    <property type="protein sequence ID" value="GAK59192.1"/>
    <property type="molecule type" value="Genomic_DNA"/>
</dbReference>
<dbReference type="STRING" id="1499967.U27_06169"/>
<evidence type="ECO:0000313" key="8">
    <source>
        <dbReference type="Proteomes" id="UP000030661"/>
    </source>
</evidence>
<feature type="domain" description="HYDIN/VesB/CFA65-like Ig-like" evidence="6">
    <location>
        <begin position="66"/>
        <end position="161"/>
    </location>
</feature>
<keyword evidence="8" id="KW-1185">Reference proteome</keyword>
<keyword evidence="7" id="KW-0378">Hydrolase</keyword>
<dbReference type="eggNOG" id="COG3405">
    <property type="taxonomic scope" value="Bacteria"/>
</dbReference>
<evidence type="ECO:0000256" key="3">
    <source>
        <dbReference type="ARBA" id="ARBA00022490"/>
    </source>
</evidence>
<sequence>MMPRPIRLPGPTATYYGIAAGIPRVVNGTTDQRLTDITDRLLLLPLPRDIFVYQGTTFMPRLGSYTFGTVVVGSSSPVVTFTIENLGYPELHLTSTPAIQLGGTNPGDFSVTQPASTTLGPSRTTTFTVTFTPTTTGPRTATVSIANDDDDESSYTFTVNGTGQAQGSNSYLLWTK</sequence>
<evidence type="ECO:0000256" key="4">
    <source>
        <dbReference type="ARBA" id="ARBA00023069"/>
    </source>
</evidence>
<gene>
    <name evidence="7" type="ORF">U27_06169</name>
</gene>
<evidence type="ECO:0000256" key="1">
    <source>
        <dbReference type="ARBA" id="ARBA00004138"/>
    </source>
</evidence>
<dbReference type="AlphaFoldDB" id="A0A081C3N7"/>
<proteinExistence type="predicted"/>
<organism evidence="7">
    <name type="scientific">Vecturithrix granuli</name>
    <dbReference type="NCBI Taxonomy" id="1499967"/>
    <lineage>
        <taxon>Bacteria</taxon>
        <taxon>Candidatus Moduliflexota</taxon>
        <taxon>Candidatus Vecturitrichia</taxon>
        <taxon>Candidatus Vecturitrichales</taxon>
        <taxon>Candidatus Vecturitrichaceae</taxon>
        <taxon>Candidatus Vecturithrix</taxon>
    </lineage>
</organism>
<keyword evidence="3" id="KW-0963">Cytoplasm</keyword>